<reference evidence="7 8" key="1">
    <citation type="journal article" date="2019" name="Nat. Ecol. Evol.">
        <title>Megaphylogeny resolves global patterns of mushroom evolution.</title>
        <authorList>
            <person name="Varga T."/>
            <person name="Krizsan K."/>
            <person name="Foldi C."/>
            <person name="Dima B."/>
            <person name="Sanchez-Garcia M."/>
            <person name="Sanchez-Ramirez S."/>
            <person name="Szollosi G.J."/>
            <person name="Szarkandi J.G."/>
            <person name="Papp V."/>
            <person name="Albert L."/>
            <person name="Andreopoulos W."/>
            <person name="Angelini C."/>
            <person name="Antonin V."/>
            <person name="Barry K.W."/>
            <person name="Bougher N.L."/>
            <person name="Buchanan P."/>
            <person name="Buyck B."/>
            <person name="Bense V."/>
            <person name="Catcheside P."/>
            <person name="Chovatia M."/>
            <person name="Cooper J."/>
            <person name="Damon W."/>
            <person name="Desjardin D."/>
            <person name="Finy P."/>
            <person name="Geml J."/>
            <person name="Haridas S."/>
            <person name="Hughes K."/>
            <person name="Justo A."/>
            <person name="Karasinski D."/>
            <person name="Kautmanova I."/>
            <person name="Kiss B."/>
            <person name="Kocsube S."/>
            <person name="Kotiranta H."/>
            <person name="LaButti K.M."/>
            <person name="Lechner B.E."/>
            <person name="Liimatainen K."/>
            <person name="Lipzen A."/>
            <person name="Lukacs Z."/>
            <person name="Mihaltcheva S."/>
            <person name="Morgado L.N."/>
            <person name="Niskanen T."/>
            <person name="Noordeloos M.E."/>
            <person name="Ohm R.A."/>
            <person name="Ortiz-Santana B."/>
            <person name="Ovrebo C."/>
            <person name="Racz N."/>
            <person name="Riley R."/>
            <person name="Savchenko A."/>
            <person name="Shiryaev A."/>
            <person name="Soop K."/>
            <person name="Spirin V."/>
            <person name="Szebenyi C."/>
            <person name="Tomsovsky M."/>
            <person name="Tulloss R.E."/>
            <person name="Uehling J."/>
            <person name="Grigoriev I.V."/>
            <person name="Vagvolgyi C."/>
            <person name="Papp T."/>
            <person name="Martin F.M."/>
            <person name="Miettinen O."/>
            <person name="Hibbett D.S."/>
            <person name="Nagy L.G."/>
        </authorList>
    </citation>
    <scope>NUCLEOTIDE SEQUENCE [LARGE SCALE GENOMIC DNA]</scope>
    <source>
        <strain evidence="7 8">CBS 962.96</strain>
    </source>
</reference>
<feature type="transmembrane region" description="Helical" evidence="5">
    <location>
        <begin position="207"/>
        <end position="226"/>
    </location>
</feature>
<organism evidence="7 8">
    <name type="scientific">Dendrothele bispora (strain CBS 962.96)</name>
    <dbReference type="NCBI Taxonomy" id="1314807"/>
    <lineage>
        <taxon>Eukaryota</taxon>
        <taxon>Fungi</taxon>
        <taxon>Dikarya</taxon>
        <taxon>Basidiomycota</taxon>
        <taxon>Agaricomycotina</taxon>
        <taxon>Agaricomycetes</taxon>
        <taxon>Agaricomycetidae</taxon>
        <taxon>Agaricales</taxon>
        <taxon>Agaricales incertae sedis</taxon>
        <taxon>Dendrothele</taxon>
    </lineage>
</organism>
<evidence type="ECO:0000259" key="6">
    <source>
        <dbReference type="PROSITE" id="PS50850"/>
    </source>
</evidence>
<gene>
    <name evidence="7" type="ORF">K435DRAFT_966866</name>
</gene>
<feature type="transmembrane region" description="Helical" evidence="5">
    <location>
        <begin position="80"/>
        <end position="100"/>
    </location>
</feature>
<dbReference type="Gene3D" id="1.20.1250.20">
    <property type="entry name" value="MFS general substrate transporter like domains"/>
    <property type="match status" value="1"/>
</dbReference>
<dbReference type="PROSITE" id="PS50850">
    <property type="entry name" value="MFS"/>
    <property type="match status" value="1"/>
</dbReference>
<evidence type="ECO:0000256" key="1">
    <source>
        <dbReference type="ARBA" id="ARBA00004141"/>
    </source>
</evidence>
<dbReference type="Proteomes" id="UP000297245">
    <property type="component" value="Unassembled WGS sequence"/>
</dbReference>
<evidence type="ECO:0000313" key="7">
    <source>
        <dbReference type="EMBL" id="THU94393.1"/>
    </source>
</evidence>
<feature type="transmembrane region" description="Helical" evidence="5">
    <location>
        <begin position="120"/>
        <end position="137"/>
    </location>
</feature>
<keyword evidence="3 5" id="KW-1133">Transmembrane helix</keyword>
<feature type="transmembrane region" description="Helical" evidence="5">
    <location>
        <begin position="435"/>
        <end position="460"/>
    </location>
</feature>
<evidence type="ECO:0000256" key="4">
    <source>
        <dbReference type="ARBA" id="ARBA00023136"/>
    </source>
</evidence>
<keyword evidence="2 5" id="KW-0812">Transmembrane</keyword>
<evidence type="ECO:0000256" key="3">
    <source>
        <dbReference type="ARBA" id="ARBA00022989"/>
    </source>
</evidence>
<dbReference type="AlphaFoldDB" id="A0A4S8LYS5"/>
<accession>A0A4S8LYS5</accession>
<feature type="transmembrane region" description="Helical" evidence="5">
    <location>
        <begin position="272"/>
        <end position="296"/>
    </location>
</feature>
<dbReference type="SUPFAM" id="SSF103473">
    <property type="entry name" value="MFS general substrate transporter"/>
    <property type="match status" value="1"/>
</dbReference>
<feature type="domain" description="Major facilitator superfamily (MFS) profile" evidence="6">
    <location>
        <begin position="85"/>
        <end position="529"/>
    </location>
</feature>
<dbReference type="PANTHER" id="PTHR23501:SF102">
    <property type="entry name" value="DRUG TRANSPORTER, PUTATIVE (AFU_ORTHOLOGUE AFUA_3G08530)-RELATED"/>
    <property type="match status" value="1"/>
</dbReference>
<keyword evidence="8" id="KW-1185">Reference proteome</keyword>
<evidence type="ECO:0000256" key="5">
    <source>
        <dbReference type="SAM" id="Phobius"/>
    </source>
</evidence>
<evidence type="ECO:0000256" key="2">
    <source>
        <dbReference type="ARBA" id="ARBA00022692"/>
    </source>
</evidence>
<comment type="subcellular location">
    <subcellularLocation>
        <location evidence="1">Membrane</location>
        <topology evidence="1">Multi-pass membrane protein</topology>
    </subcellularLocation>
</comment>
<evidence type="ECO:0000313" key="8">
    <source>
        <dbReference type="Proteomes" id="UP000297245"/>
    </source>
</evidence>
<sequence>MAGSNDYIGPIVNLAVVKIYTMKPPLRKPYIPRSRLLIMNTSQLGQEEPIQPDPVAANVQFSPDMDHGVASTVNSTKKDWRFWCIILAISLSTFTSYLDIAIPTALPVIAHDLNGRSDSFVWVGSAYAISSTAILPLSGGIAQIFGRQVSLLIYLGCFALGSALSGAASDMSFLIGGRTVQGVGSGGIFALTQIVLSDLVPLKDRGVFGAILTLAAMFAVSIAPIVAGGLADHGQWRWLFYLNLFTSGLSASLVAFLLRLKTPEGSLMQKLNMIDWCGTLIFSGASISLGIGLTWAGTERPWGSVTVLVPIILGLFGMIGMYIWESLVATHPLIPFSIMTSWTTISGYLQTFINQVVLFTVVYYLPVYYQACKGASPTHSGIDIFGLSLVVAPMGIVAGVLVSRLQCYRPQMYGAWVLLMIGTGCMSTLKADSSLATSIGFQVLTGVGLGLLVITTYFPVLAPLPVTTNAQALAFFMFCRSFGSIWGITVGGTILQNELRRKLPSTFLAQSSEGISAILQVIPTIKDLDTPIRNSVENAFADSLSVVWQFCIGVSSIGLITCLMMKHYNLHPTTDEKWAMEERVQVNYSRNLE</sequence>
<dbReference type="GO" id="GO:0005886">
    <property type="term" value="C:plasma membrane"/>
    <property type="evidence" value="ECO:0007669"/>
    <property type="project" value="TreeGrafter"/>
</dbReference>
<dbReference type="Pfam" id="PF07690">
    <property type="entry name" value="MFS_1"/>
    <property type="match status" value="1"/>
</dbReference>
<feature type="transmembrane region" description="Helical" evidence="5">
    <location>
        <begin position="238"/>
        <end position="260"/>
    </location>
</feature>
<dbReference type="PANTHER" id="PTHR23501">
    <property type="entry name" value="MAJOR FACILITATOR SUPERFAMILY"/>
    <property type="match status" value="1"/>
</dbReference>
<dbReference type="InterPro" id="IPR011701">
    <property type="entry name" value="MFS"/>
</dbReference>
<proteinExistence type="predicted"/>
<name>A0A4S8LYS5_DENBC</name>
<feature type="transmembrane region" description="Helical" evidence="5">
    <location>
        <begin position="412"/>
        <end position="429"/>
    </location>
</feature>
<keyword evidence="4 5" id="KW-0472">Membrane</keyword>
<protein>
    <submittedName>
        <fullName evidence="7">MFS general substrate transporter</fullName>
    </submittedName>
</protein>
<dbReference type="OrthoDB" id="3437016at2759"/>
<feature type="transmembrane region" description="Helical" evidence="5">
    <location>
        <begin position="345"/>
        <end position="365"/>
    </location>
</feature>
<dbReference type="GO" id="GO:0022857">
    <property type="term" value="F:transmembrane transporter activity"/>
    <property type="evidence" value="ECO:0007669"/>
    <property type="project" value="InterPro"/>
</dbReference>
<feature type="transmembrane region" description="Helical" evidence="5">
    <location>
        <begin position="149"/>
        <end position="168"/>
    </location>
</feature>
<dbReference type="EMBL" id="ML179225">
    <property type="protein sequence ID" value="THU94393.1"/>
    <property type="molecule type" value="Genomic_DNA"/>
</dbReference>
<feature type="transmembrane region" description="Helical" evidence="5">
    <location>
        <begin position="546"/>
        <end position="565"/>
    </location>
</feature>
<dbReference type="Gene3D" id="1.20.1720.10">
    <property type="entry name" value="Multidrug resistance protein D"/>
    <property type="match status" value="1"/>
</dbReference>
<dbReference type="InterPro" id="IPR036259">
    <property type="entry name" value="MFS_trans_sf"/>
</dbReference>
<dbReference type="InterPro" id="IPR020846">
    <property type="entry name" value="MFS_dom"/>
</dbReference>
<feature type="transmembrane region" description="Helical" evidence="5">
    <location>
        <begin position="302"/>
        <end position="324"/>
    </location>
</feature>
<feature type="transmembrane region" description="Helical" evidence="5">
    <location>
        <begin position="472"/>
        <end position="495"/>
    </location>
</feature>
<feature type="transmembrane region" description="Helical" evidence="5">
    <location>
        <begin position="385"/>
        <end position="405"/>
    </location>
</feature>